<evidence type="ECO:0000259" key="1">
    <source>
        <dbReference type="Pfam" id="PF10547"/>
    </source>
</evidence>
<evidence type="ECO:0000313" key="3">
    <source>
        <dbReference type="Proteomes" id="UP000246744"/>
    </source>
</evidence>
<comment type="caution">
    <text evidence="2">The sequence shown here is derived from an EMBL/GenBank/DDBJ whole genome shotgun (WGS) entry which is preliminary data.</text>
</comment>
<dbReference type="RefSeq" id="WP_425451741.1">
    <property type="nucleotide sequence ID" value="NZ_QGTS01000029.1"/>
</dbReference>
<dbReference type="PRINTS" id="PR01994">
    <property type="entry name" value="ANTIREPRESSR"/>
</dbReference>
<evidence type="ECO:0000313" key="2">
    <source>
        <dbReference type="EMBL" id="PWV99561.1"/>
    </source>
</evidence>
<accession>A0A317PH06</accession>
<gene>
    <name evidence="2" type="ORF">DES37_1296</name>
</gene>
<keyword evidence="3" id="KW-1185">Reference proteome</keyword>
<proteinExistence type="predicted"/>
<dbReference type="EMBL" id="QGTS01000029">
    <property type="protein sequence ID" value="PWV99561.1"/>
    <property type="molecule type" value="Genomic_DNA"/>
</dbReference>
<dbReference type="Pfam" id="PF10547">
    <property type="entry name" value="P22_AR_N"/>
    <property type="match status" value="1"/>
</dbReference>
<dbReference type="AlphaFoldDB" id="A0A317PH06"/>
<name>A0A317PH06_9ENTR</name>
<dbReference type="Proteomes" id="UP000246744">
    <property type="component" value="Unassembled WGS sequence"/>
</dbReference>
<sequence>MGLSKHKNSEAPMAATIEASKSTNHDGNIDMTSLAIADRTINVPFYGNSLFVVEHNGEPYTPMRPIIDGMGMDWASQFTKLKQRFKSTVVEITMVAADGKSRPMICLALRKLAAWLNSISPNKVRPEIRDKVIRYQEECDDVLYEYWTNGQAVNPRAKPQEKITPEQREVIKQLVLSRGKALPRDRQAKAMITMWSALKTHFGVTYKEIQESQFSEALSLVARVSLEGEYIGREETLPDKKMDLNYPVEWWDKVPGSTPERRITKPNIGGGCQFPVRLLFGPTDESPSAINELINKLTSMGYDMSAIKMEYLAHRHYAELMYYKLSRIAEQSRSVLGSRVTMNINTSA</sequence>
<organism evidence="2 3">
    <name type="scientific">Mangrovibacter plantisponsor</name>
    <dbReference type="NCBI Taxonomy" id="451513"/>
    <lineage>
        <taxon>Bacteria</taxon>
        <taxon>Pseudomonadati</taxon>
        <taxon>Pseudomonadota</taxon>
        <taxon>Gammaproteobacteria</taxon>
        <taxon>Enterobacterales</taxon>
        <taxon>Enterobacteriaceae</taxon>
        <taxon>Mangrovibacter</taxon>
    </lineage>
</organism>
<feature type="domain" description="Antirepressor protein ant N-terminal" evidence="1">
    <location>
        <begin position="42"/>
        <end position="152"/>
    </location>
</feature>
<reference evidence="2 3" key="1">
    <citation type="submission" date="2018-05" db="EMBL/GenBank/DDBJ databases">
        <title>Genomic Encyclopedia of Type Strains, Phase IV (KMG-IV): sequencing the most valuable type-strain genomes for metagenomic binning, comparative biology and taxonomic classification.</title>
        <authorList>
            <person name="Goeker M."/>
        </authorList>
    </citation>
    <scope>NUCLEOTIDE SEQUENCE [LARGE SCALE GENOMIC DNA]</scope>
    <source>
        <strain evidence="2 3">DSM 19579</strain>
    </source>
</reference>
<dbReference type="InterPro" id="IPR018875">
    <property type="entry name" value="Antirepressor_Ant_N"/>
</dbReference>
<protein>
    <submittedName>
        <fullName evidence="2">P22-like antirepressor protein</fullName>
    </submittedName>
</protein>